<accession>A0ABW2TZ54</accession>
<feature type="region of interest" description="Disordered" evidence="1">
    <location>
        <begin position="333"/>
        <end position="365"/>
    </location>
</feature>
<dbReference type="Proteomes" id="UP001596512">
    <property type="component" value="Unassembled WGS sequence"/>
</dbReference>
<dbReference type="EMBL" id="JBHTEY010000004">
    <property type="protein sequence ID" value="MFC7618036.1"/>
    <property type="molecule type" value="Genomic_DNA"/>
</dbReference>
<keyword evidence="3" id="KW-1185">Reference proteome</keyword>
<gene>
    <name evidence="2" type="ORF">ACFQV2_36255</name>
</gene>
<comment type="caution">
    <text evidence="2">The sequence shown here is derived from an EMBL/GenBank/DDBJ whole genome shotgun (WGS) entry which is preliminary data.</text>
</comment>
<evidence type="ECO:0000313" key="2">
    <source>
        <dbReference type="EMBL" id="MFC7618036.1"/>
    </source>
</evidence>
<organism evidence="2 3">
    <name type="scientific">Actinokineospora soli</name>
    <dbReference type="NCBI Taxonomy" id="1048753"/>
    <lineage>
        <taxon>Bacteria</taxon>
        <taxon>Bacillati</taxon>
        <taxon>Actinomycetota</taxon>
        <taxon>Actinomycetes</taxon>
        <taxon>Pseudonocardiales</taxon>
        <taxon>Pseudonocardiaceae</taxon>
        <taxon>Actinokineospora</taxon>
    </lineage>
</organism>
<reference evidence="3" key="1">
    <citation type="journal article" date="2019" name="Int. J. Syst. Evol. Microbiol.">
        <title>The Global Catalogue of Microorganisms (GCM) 10K type strain sequencing project: providing services to taxonomists for standard genome sequencing and annotation.</title>
        <authorList>
            <consortium name="The Broad Institute Genomics Platform"/>
            <consortium name="The Broad Institute Genome Sequencing Center for Infectious Disease"/>
            <person name="Wu L."/>
            <person name="Ma J."/>
        </authorList>
    </citation>
    <scope>NUCLEOTIDE SEQUENCE [LARGE SCALE GENOMIC DNA]</scope>
    <source>
        <strain evidence="3">JCM 17695</strain>
    </source>
</reference>
<name>A0ABW2TZ54_9PSEU</name>
<evidence type="ECO:0008006" key="4">
    <source>
        <dbReference type="Google" id="ProtNLM"/>
    </source>
</evidence>
<evidence type="ECO:0000313" key="3">
    <source>
        <dbReference type="Proteomes" id="UP001596512"/>
    </source>
</evidence>
<sequence length="365" mass="37892">MPCARAPRSWSWPAEFGDARTRSFTDAHEAARKAAAAAFAVRQRLDDAVPETPEQRRDLLVELISGLTRADRDLDARVAEFDALRDLLIDAPNRLAALTEQLVATRVRLPASEAAWAELAAGFPEPAVAPVRDNVAMARQRLDFAEQSIADGRAAIARPAGEQGAAVAAIRAAESAIGQAGTLLDAVDHAADTIRESTAALPAAVEALRADIAAAERVPELADAVAKARAALDADPANPMAAHAAVTTADADLDAAVAAATERARRADLLAQTTAAATARITAAEDYIGTRRGAVGAAARTRLAEARRHLDAAATADPDTAQRHARAALDLAARAAPRPSRTCAAGKPPAPRNPAATWARCSAAS</sequence>
<evidence type="ECO:0000256" key="1">
    <source>
        <dbReference type="SAM" id="MobiDB-lite"/>
    </source>
</evidence>
<proteinExistence type="predicted"/>
<protein>
    <recommendedName>
        <fullName evidence="4">Exonuclease SbcC</fullName>
    </recommendedName>
</protein>
<feature type="compositionally biased region" description="Low complexity" evidence="1">
    <location>
        <begin position="333"/>
        <end position="345"/>
    </location>
</feature>